<accession>A0ABP8GM39</accession>
<comment type="caution">
    <text evidence="1">The sequence shown here is derived from an EMBL/GenBank/DDBJ whole genome shotgun (WGS) entry which is preliminary data.</text>
</comment>
<sequence>MRILLTPDLLDFLIRQGYRYCLCKTYPPDREKVRRSIVLTPLTQRAWPAGWLMDHDALFDLRREPARMAEGIDDFLVFVNVPGFILLAYLDAVVNPFDFSGHYKA</sequence>
<dbReference type="RefSeq" id="WP_345211852.1">
    <property type="nucleotide sequence ID" value="NZ_BAABFT010000007.1"/>
</dbReference>
<name>A0ABP8GM39_9SPHI</name>
<organism evidence="1 2">
    <name type="scientific">Mucilaginibacter gynuensis</name>
    <dbReference type="NCBI Taxonomy" id="1302236"/>
    <lineage>
        <taxon>Bacteria</taxon>
        <taxon>Pseudomonadati</taxon>
        <taxon>Bacteroidota</taxon>
        <taxon>Sphingobacteriia</taxon>
        <taxon>Sphingobacteriales</taxon>
        <taxon>Sphingobacteriaceae</taxon>
        <taxon>Mucilaginibacter</taxon>
    </lineage>
</organism>
<dbReference type="EMBL" id="BAABFT010000007">
    <property type="protein sequence ID" value="GAA4326435.1"/>
    <property type="molecule type" value="Genomic_DNA"/>
</dbReference>
<evidence type="ECO:0000313" key="2">
    <source>
        <dbReference type="Proteomes" id="UP001500582"/>
    </source>
</evidence>
<reference evidence="2" key="1">
    <citation type="journal article" date="2019" name="Int. J. Syst. Evol. Microbiol.">
        <title>The Global Catalogue of Microorganisms (GCM) 10K type strain sequencing project: providing services to taxonomists for standard genome sequencing and annotation.</title>
        <authorList>
            <consortium name="The Broad Institute Genomics Platform"/>
            <consortium name="The Broad Institute Genome Sequencing Center for Infectious Disease"/>
            <person name="Wu L."/>
            <person name="Ma J."/>
        </authorList>
    </citation>
    <scope>NUCLEOTIDE SEQUENCE [LARGE SCALE GENOMIC DNA]</scope>
    <source>
        <strain evidence="2">JCM 17705</strain>
    </source>
</reference>
<protein>
    <submittedName>
        <fullName evidence="1">Uncharacterized protein</fullName>
    </submittedName>
</protein>
<keyword evidence="2" id="KW-1185">Reference proteome</keyword>
<proteinExistence type="predicted"/>
<evidence type="ECO:0000313" key="1">
    <source>
        <dbReference type="EMBL" id="GAA4326435.1"/>
    </source>
</evidence>
<gene>
    <name evidence="1" type="ORF">GCM10023149_29250</name>
</gene>
<dbReference type="Proteomes" id="UP001500582">
    <property type="component" value="Unassembled WGS sequence"/>
</dbReference>